<feature type="active site" evidence="4">
    <location>
        <position position="151"/>
    </location>
</feature>
<dbReference type="SUPFAM" id="SSF48619">
    <property type="entry name" value="Phospholipase A2, PLA2"/>
    <property type="match status" value="1"/>
</dbReference>
<dbReference type="InterPro" id="IPR001211">
    <property type="entry name" value="PLA2"/>
</dbReference>
<dbReference type="EMBL" id="JOJR01001659">
    <property type="protein sequence ID" value="RCN30106.1"/>
    <property type="molecule type" value="Genomic_DNA"/>
</dbReference>
<dbReference type="PRINTS" id="PR00389">
    <property type="entry name" value="PHPHLIPASEA2"/>
</dbReference>
<evidence type="ECO:0000256" key="5">
    <source>
        <dbReference type="PIRSR" id="PIRSR601211-2"/>
    </source>
</evidence>
<dbReference type="PROSITE" id="PS00118">
    <property type="entry name" value="PA2_HIS"/>
    <property type="match status" value="1"/>
</dbReference>
<protein>
    <recommendedName>
        <fullName evidence="8">Phospholipase A2</fullName>
        <ecNumber evidence="8">3.1.1.4</ecNumber>
    </recommendedName>
</protein>
<evidence type="ECO:0000256" key="3">
    <source>
        <dbReference type="ARBA" id="ARBA00023157"/>
    </source>
</evidence>
<comment type="subcellular location">
    <subcellularLocation>
        <location evidence="1 8">Secreted</location>
    </subcellularLocation>
</comment>
<evidence type="ECO:0000256" key="9">
    <source>
        <dbReference type="SAM" id="SignalP"/>
    </source>
</evidence>
<dbReference type="Proteomes" id="UP000252519">
    <property type="component" value="Unassembled WGS sequence"/>
</dbReference>
<feature type="disulfide bond" evidence="6">
    <location>
        <begin position="114"/>
        <end position="143"/>
    </location>
</feature>
<feature type="active site" evidence="4">
    <location>
        <position position="101"/>
    </location>
</feature>
<dbReference type="GO" id="GO:0005576">
    <property type="term" value="C:extracellular region"/>
    <property type="evidence" value="ECO:0007669"/>
    <property type="project" value="UniProtKB-SubCell"/>
</dbReference>
<evidence type="ECO:0000256" key="4">
    <source>
        <dbReference type="PIRSR" id="PIRSR601211-1"/>
    </source>
</evidence>
<name>A0A368FD68_ANCCA</name>
<organism evidence="11 12">
    <name type="scientific">Ancylostoma caninum</name>
    <name type="common">Dog hookworm</name>
    <dbReference type="NCBI Taxonomy" id="29170"/>
    <lineage>
        <taxon>Eukaryota</taxon>
        <taxon>Metazoa</taxon>
        <taxon>Ecdysozoa</taxon>
        <taxon>Nematoda</taxon>
        <taxon>Chromadorea</taxon>
        <taxon>Rhabditida</taxon>
        <taxon>Rhabditina</taxon>
        <taxon>Rhabditomorpha</taxon>
        <taxon>Strongyloidea</taxon>
        <taxon>Ancylostomatidae</taxon>
        <taxon>Ancylostomatinae</taxon>
        <taxon>Ancylostoma</taxon>
    </lineage>
</organism>
<accession>A0A368FD68</accession>
<dbReference type="GO" id="GO:0050482">
    <property type="term" value="P:arachidonate secretion"/>
    <property type="evidence" value="ECO:0007669"/>
    <property type="project" value="InterPro"/>
</dbReference>
<keyword evidence="5" id="KW-0479">Metal-binding</keyword>
<comment type="similarity">
    <text evidence="7">Belongs to the phospholipase A2 family.</text>
</comment>
<dbReference type="STRING" id="29170.A0A368FD68"/>
<dbReference type="GO" id="GO:0006644">
    <property type="term" value="P:phospholipid metabolic process"/>
    <property type="evidence" value="ECO:0007669"/>
    <property type="project" value="InterPro"/>
</dbReference>
<dbReference type="AlphaFoldDB" id="A0A368FD68"/>
<evidence type="ECO:0000313" key="11">
    <source>
        <dbReference type="EMBL" id="RCN30106.1"/>
    </source>
</evidence>
<evidence type="ECO:0000256" key="7">
    <source>
        <dbReference type="RuleBase" id="RU003654"/>
    </source>
</evidence>
<feature type="domain" description="Phospholipase A2-like central" evidence="10">
    <location>
        <begin position="56"/>
        <end position="177"/>
    </location>
</feature>
<dbReference type="InterPro" id="IPR036444">
    <property type="entry name" value="PLipase_A2_dom_sf"/>
</dbReference>
<keyword evidence="8" id="KW-0378">Hydrolase</keyword>
<comment type="catalytic activity">
    <reaction evidence="8">
        <text>a 1,2-diacyl-sn-glycero-3-phosphocholine + H2O = a 1-acyl-sn-glycero-3-phosphocholine + a fatty acid + H(+)</text>
        <dbReference type="Rhea" id="RHEA:15801"/>
        <dbReference type="ChEBI" id="CHEBI:15377"/>
        <dbReference type="ChEBI" id="CHEBI:15378"/>
        <dbReference type="ChEBI" id="CHEBI:28868"/>
        <dbReference type="ChEBI" id="CHEBI:57643"/>
        <dbReference type="ChEBI" id="CHEBI:58168"/>
        <dbReference type="EC" id="3.1.1.4"/>
    </reaction>
</comment>
<dbReference type="OrthoDB" id="5839847at2759"/>
<reference evidence="11 12" key="1">
    <citation type="submission" date="2014-10" db="EMBL/GenBank/DDBJ databases">
        <title>Draft genome of the hookworm Ancylostoma caninum.</title>
        <authorList>
            <person name="Mitreva M."/>
        </authorList>
    </citation>
    <scope>NUCLEOTIDE SEQUENCE [LARGE SCALE GENOMIC DNA]</scope>
    <source>
        <strain evidence="11 12">Baltimore</strain>
    </source>
</reference>
<dbReference type="Pfam" id="PF00068">
    <property type="entry name" value="Phospholip_A2_1"/>
    <property type="match status" value="1"/>
</dbReference>
<feature type="signal peptide" evidence="9">
    <location>
        <begin position="1"/>
        <end position="41"/>
    </location>
</feature>
<feature type="chain" id="PRO_5016728771" description="Phospholipase A2" evidence="9">
    <location>
        <begin position="42"/>
        <end position="184"/>
    </location>
</feature>
<evidence type="ECO:0000256" key="1">
    <source>
        <dbReference type="ARBA" id="ARBA00004613"/>
    </source>
</evidence>
<evidence type="ECO:0000259" key="10">
    <source>
        <dbReference type="SMART" id="SM00085"/>
    </source>
</evidence>
<dbReference type="EC" id="3.1.1.4" evidence="8"/>
<dbReference type="Gene3D" id="1.20.90.10">
    <property type="entry name" value="Phospholipase A2 domain"/>
    <property type="match status" value="1"/>
</dbReference>
<proteinExistence type="inferred from homology"/>
<evidence type="ECO:0000256" key="2">
    <source>
        <dbReference type="ARBA" id="ARBA00022525"/>
    </source>
</evidence>
<keyword evidence="2 8" id="KW-0964">Secreted</keyword>
<keyword evidence="5 8" id="KW-0106">Calcium</keyword>
<evidence type="ECO:0000313" key="12">
    <source>
        <dbReference type="Proteomes" id="UP000252519"/>
    </source>
</evidence>
<dbReference type="GO" id="GO:0005509">
    <property type="term" value="F:calcium ion binding"/>
    <property type="evidence" value="ECO:0007669"/>
    <property type="project" value="InterPro"/>
</dbReference>
<dbReference type="InterPro" id="IPR016090">
    <property type="entry name" value="PLA2-like_dom"/>
</dbReference>
<dbReference type="SMART" id="SM00085">
    <property type="entry name" value="PA2c"/>
    <property type="match status" value="1"/>
</dbReference>
<dbReference type="InterPro" id="IPR033113">
    <property type="entry name" value="PLA2_histidine"/>
</dbReference>
<feature type="disulfide bond" evidence="6">
    <location>
        <begin position="104"/>
        <end position="150"/>
    </location>
</feature>
<evidence type="ECO:0000256" key="8">
    <source>
        <dbReference type="RuleBase" id="RU361236"/>
    </source>
</evidence>
<dbReference type="GO" id="GO:0004623">
    <property type="term" value="F:phospholipase A2 activity"/>
    <property type="evidence" value="ECO:0007669"/>
    <property type="project" value="UniProtKB-EC"/>
</dbReference>
<feature type="binding site" evidence="5">
    <location>
        <position position="102"/>
    </location>
    <ligand>
        <name>Ca(2+)</name>
        <dbReference type="ChEBI" id="CHEBI:29108"/>
    </ligand>
</feature>
<keyword evidence="3 6" id="KW-1015">Disulfide bond</keyword>
<comment type="cofactor">
    <cofactor evidence="5">
        <name>Ca(2+)</name>
        <dbReference type="ChEBI" id="CHEBI:29108"/>
    </cofactor>
    <text evidence="5">Binds 1 Ca(2+) ion per subunit.</text>
</comment>
<keyword evidence="9" id="KW-0732">Signal</keyword>
<keyword evidence="8" id="KW-0443">Lipid metabolism</keyword>
<feature type="disulfide bond" evidence="6">
    <location>
        <begin position="136"/>
        <end position="148"/>
    </location>
</feature>
<feature type="disulfide bond" evidence="6">
    <location>
        <begin position="97"/>
        <end position="157"/>
    </location>
</feature>
<keyword evidence="12" id="KW-1185">Reference proteome</keyword>
<dbReference type="CDD" id="cd00125">
    <property type="entry name" value="PLA2c"/>
    <property type="match status" value="1"/>
</dbReference>
<feature type="binding site" evidence="5">
    <location>
        <position position="83"/>
    </location>
    <ligand>
        <name>Ca(2+)</name>
        <dbReference type="ChEBI" id="CHEBI:29108"/>
    </ligand>
</feature>
<dbReference type="PANTHER" id="PTHR11716:SF107">
    <property type="entry name" value="PHOSPHOLIPASE A2"/>
    <property type="match status" value="1"/>
</dbReference>
<comment type="caution">
    <text evidence="11">The sequence shown here is derived from an EMBL/GenBank/DDBJ whole genome shotgun (WGS) entry which is preliminary data.</text>
</comment>
<evidence type="ECO:0000256" key="6">
    <source>
        <dbReference type="PIRSR" id="PIRSR601211-3"/>
    </source>
</evidence>
<gene>
    <name evidence="11" type="ORF">ANCCAN_24125</name>
</gene>
<sequence>MPRKEPSAKSALISKFPANGQKWYDMLATSLLLILQSAVFAQSPDPKPITKPLIGSLLNFGRMGRCILGYSPIIYNNYGCWCGVGGSHEPVDEIDKCCMYHDKCYDAAVDAGICQDVAWQYISGYRWECVNATAVCAENQEACSAALCACDSAAVQCWAKQPRPQKKMRCNHRQRLFLPYGFQY</sequence>
<feature type="binding site" evidence="5">
    <location>
        <position position="85"/>
    </location>
    <ligand>
        <name>Ca(2+)</name>
        <dbReference type="ChEBI" id="CHEBI:29108"/>
    </ligand>
</feature>
<feature type="disulfide bond" evidence="6">
    <location>
        <begin position="82"/>
        <end position="98"/>
    </location>
</feature>
<dbReference type="PANTHER" id="PTHR11716">
    <property type="entry name" value="PHOSPHOLIPASE A2 FAMILY MEMBER"/>
    <property type="match status" value="1"/>
</dbReference>
<dbReference type="GO" id="GO:0016042">
    <property type="term" value="P:lipid catabolic process"/>
    <property type="evidence" value="ECO:0007669"/>
    <property type="project" value="InterPro"/>
</dbReference>